<proteinExistence type="predicted"/>
<gene>
    <name evidence="1" type="ORF">Tci_702950</name>
</gene>
<name>A0A699L8S4_TANCI</name>
<dbReference type="EMBL" id="BKCJ010598803">
    <property type="protein sequence ID" value="GFB30979.1"/>
    <property type="molecule type" value="Genomic_DNA"/>
</dbReference>
<dbReference type="AlphaFoldDB" id="A0A699L8S4"/>
<accession>A0A699L8S4</accession>
<sequence length="89" mass="10245">MKSEATAAISPAPAIVRITFPIQIDDKKKCDVFWWIDPEISSPWAKDQLERLQIKHDGLVSKFEQSEKSCRFTKILIACMVVVFMVMKM</sequence>
<reference evidence="1" key="1">
    <citation type="journal article" date="2019" name="Sci. Rep.">
        <title>Draft genome of Tanacetum cinerariifolium, the natural source of mosquito coil.</title>
        <authorList>
            <person name="Yamashiro T."/>
            <person name="Shiraishi A."/>
            <person name="Satake H."/>
            <person name="Nakayama K."/>
        </authorList>
    </citation>
    <scope>NUCLEOTIDE SEQUENCE</scope>
</reference>
<comment type="caution">
    <text evidence="1">The sequence shown here is derived from an EMBL/GenBank/DDBJ whole genome shotgun (WGS) entry which is preliminary data.</text>
</comment>
<organism evidence="1">
    <name type="scientific">Tanacetum cinerariifolium</name>
    <name type="common">Dalmatian daisy</name>
    <name type="synonym">Chrysanthemum cinerariifolium</name>
    <dbReference type="NCBI Taxonomy" id="118510"/>
    <lineage>
        <taxon>Eukaryota</taxon>
        <taxon>Viridiplantae</taxon>
        <taxon>Streptophyta</taxon>
        <taxon>Embryophyta</taxon>
        <taxon>Tracheophyta</taxon>
        <taxon>Spermatophyta</taxon>
        <taxon>Magnoliopsida</taxon>
        <taxon>eudicotyledons</taxon>
        <taxon>Gunneridae</taxon>
        <taxon>Pentapetalae</taxon>
        <taxon>asterids</taxon>
        <taxon>campanulids</taxon>
        <taxon>Asterales</taxon>
        <taxon>Asteraceae</taxon>
        <taxon>Asteroideae</taxon>
        <taxon>Anthemideae</taxon>
        <taxon>Anthemidinae</taxon>
        <taxon>Tanacetum</taxon>
    </lineage>
</organism>
<evidence type="ECO:0000313" key="1">
    <source>
        <dbReference type="EMBL" id="GFB30979.1"/>
    </source>
</evidence>
<protein>
    <submittedName>
        <fullName evidence="1">Uncharacterized protein</fullName>
    </submittedName>
</protein>